<evidence type="ECO:0000313" key="3">
    <source>
        <dbReference type="Proteomes" id="UP000823775"/>
    </source>
</evidence>
<gene>
    <name evidence="2" type="ORF">HAX54_034721</name>
</gene>
<evidence type="ECO:0000313" key="2">
    <source>
        <dbReference type="EMBL" id="MCD9645659.1"/>
    </source>
</evidence>
<name>A0ABS8VFM3_DATST</name>
<keyword evidence="3" id="KW-1185">Reference proteome</keyword>
<sequence length="117" mass="12435">MPPKCTASYRNITSAEVFIGTNTSNLHPKTRMQTRNGAHSICQDASVGAQTVPANTIRTLEAFVPHPPCASTSDAKFRGAILMLTQLVSAQLGRQGSAPTSSIFHDSSGVSRTKDFS</sequence>
<dbReference type="Proteomes" id="UP000823775">
    <property type="component" value="Unassembled WGS sequence"/>
</dbReference>
<protein>
    <submittedName>
        <fullName evidence="2">Uncharacterized protein</fullName>
    </submittedName>
</protein>
<reference evidence="2 3" key="1">
    <citation type="journal article" date="2021" name="BMC Genomics">
        <title>Datura genome reveals duplications of psychoactive alkaloid biosynthetic genes and high mutation rate following tissue culture.</title>
        <authorList>
            <person name="Rajewski A."/>
            <person name="Carter-House D."/>
            <person name="Stajich J."/>
            <person name="Litt A."/>
        </authorList>
    </citation>
    <scope>NUCLEOTIDE SEQUENCE [LARGE SCALE GENOMIC DNA]</scope>
    <source>
        <strain evidence="2">AR-01</strain>
    </source>
</reference>
<accession>A0ABS8VFM3</accession>
<feature type="region of interest" description="Disordered" evidence="1">
    <location>
        <begin position="95"/>
        <end position="117"/>
    </location>
</feature>
<evidence type="ECO:0000256" key="1">
    <source>
        <dbReference type="SAM" id="MobiDB-lite"/>
    </source>
</evidence>
<organism evidence="2 3">
    <name type="scientific">Datura stramonium</name>
    <name type="common">Jimsonweed</name>
    <name type="synonym">Common thornapple</name>
    <dbReference type="NCBI Taxonomy" id="4076"/>
    <lineage>
        <taxon>Eukaryota</taxon>
        <taxon>Viridiplantae</taxon>
        <taxon>Streptophyta</taxon>
        <taxon>Embryophyta</taxon>
        <taxon>Tracheophyta</taxon>
        <taxon>Spermatophyta</taxon>
        <taxon>Magnoliopsida</taxon>
        <taxon>eudicotyledons</taxon>
        <taxon>Gunneridae</taxon>
        <taxon>Pentapetalae</taxon>
        <taxon>asterids</taxon>
        <taxon>lamiids</taxon>
        <taxon>Solanales</taxon>
        <taxon>Solanaceae</taxon>
        <taxon>Solanoideae</taxon>
        <taxon>Datureae</taxon>
        <taxon>Datura</taxon>
    </lineage>
</organism>
<proteinExistence type="predicted"/>
<feature type="compositionally biased region" description="Polar residues" evidence="1">
    <location>
        <begin position="95"/>
        <end position="111"/>
    </location>
</feature>
<dbReference type="EMBL" id="JACEIK010004493">
    <property type="protein sequence ID" value="MCD9645659.1"/>
    <property type="molecule type" value="Genomic_DNA"/>
</dbReference>
<comment type="caution">
    <text evidence="2">The sequence shown here is derived from an EMBL/GenBank/DDBJ whole genome shotgun (WGS) entry which is preliminary data.</text>
</comment>